<dbReference type="Proteomes" id="UP001220064">
    <property type="component" value="Chromosome"/>
</dbReference>
<dbReference type="RefSeq" id="WP_022863543.1">
    <property type="nucleotide sequence ID" value="NZ_ATVG01000012.1"/>
</dbReference>
<protein>
    <recommendedName>
        <fullName evidence="3">Oxidoreductase</fullName>
    </recommendedName>
</protein>
<sequence>MDMSGKDPFGTLLTFPELQDRVDAARSAIARAHRRPAVLRRGDVVSSESVLRGARAAVALGEGGGIPLADAEPAADSSLARAISAYSVLAPDRLDDSVRTFVRAPLQVIARLDVLAGGTGLPSRETGRLQEVARIIVTRPDGPAYDALLPAVVHAEIAGGELFGPRSVVIAHAAARLAAVATGFDPRGIAVPETYLNRHRAEYRRLLAGYVAGHQVDFFAQQLDAWAAGAKEADGIAKAA</sequence>
<keyword evidence="2" id="KW-1185">Reference proteome</keyword>
<evidence type="ECO:0008006" key="3">
    <source>
        <dbReference type="Google" id="ProtNLM"/>
    </source>
</evidence>
<proteinExistence type="predicted"/>
<accession>A0ABY7U7P5</accession>
<name>A0ABY7U7P5_9CORY</name>
<evidence type="ECO:0000313" key="2">
    <source>
        <dbReference type="Proteomes" id="UP001220064"/>
    </source>
</evidence>
<reference evidence="1 2" key="1">
    <citation type="submission" date="2020-10" db="EMBL/GenBank/DDBJ databases">
        <title>Complete genome sequence of Corynebacterium massiliense DSM 45435, type strain of Corynebacterium massiliense.</title>
        <authorList>
            <person name="Busche T."/>
            <person name="Kalinowski J."/>
            <person name="Ruckert C."/>
        </authorList>
    </citation>
    <scope>NUCLEOTIDE SEQUENCE [LARGE SCALE GENOMIC DNA]</scope>
    <source>
        <strain evidence="1 2">DSM 45435</strain>
    </source>
</reference>
<evidence type="ECO:0000313" key="1">
    <source>
        <dbReference type="EMBL" id="WCZ31662.1"/>
    </source>
</evidence>
<gene>
    <name evidence="1" type="ORF">CMASS_00990</name>
</gene>
<organism evidence="1 2">
    <name type="scientific">Corynebacterium massiliense DSM 45435</name>
    <dbReference type="NCBI Taxonomy" id="1121364"/>
    <lineage>
        <taxon>Bacteria</taxon>
        <taxon>Bacillati</taxon>
        <taxon>Actinomycetota</taxon>
        <taxon>Actinomycetes</taxon>
        <taxon>Mycobacteriales</taxon>
        <taxon>Corynebacteriaceae</taxon>
        <taxon>Corynebacterium</taxon>
    </lineage>
</organism>
<dbReference type="EMBL" id="CP063189">
    <property type="protein sequence ID" value="WCZ31662.1"/>
    <property type="molecule type" value="Genomic_DNA"/>
</dbReference>